<accession>A0A2K9DP24</accession>
<evidence type="ECO:0000313" key="2">
    <source>
        <dbReference type="EMBL" id="AUG28936.1"/>
    </source>
</evidence>
<feature type="transmembrane region" description="Helical" evidence="1">
    <location>
        <begin position="12"/>
        <end position="39"/>
    </location>
</feature>
<dbReference type="Proteomes" id="UP000233276">
    <property type="component" value="Chromosome"/>
</dbReference>
<name>A0A2K9DP24_9MICO</name>
<evidence type="ECO:0000256" key="1">
    <source>
        <dbReference type="SAM" id="Phobius"/>
    </source>
</evidence>
<proteinExistence type="predicted"/>
<dbReference type="AlphaFoldDB" id="A0A2K9DP24"/>
<protein>
    <recommendedName>
        <fullName evidence="4">Modulator of FtsH protease</fullName>
    </recommendedName>
</protein>
<sequence>MDALENWHEYNVAMLGATAALAGLVIVAASVNIQVVITAASLTSRVASGIAGLILASIVCAVGLFPELTITAYGAVVVGAAALTTVFAAVAAVRIFQNHHPENRLRVGKAAVAFVTPLLYAAGGIIALTGSGGGLVWLAVGAIAAIVSALFVSWVVLVEVLR</sequence>
<feature type="transmembrane region" description="Helical" evidence="1">
    <location>
        <begin position="108"/>
        <end position="129"/>
    </location>
</feature>
<keyword evidence="1" id="KW-1133">Transmembrane helix</keyword>
<organism evidence="2 3">
    <name type="scientific">Microbacterium hominis</name>
    <dbReference type="NCBI Taxonomy" id="162426"/>
    <lineage>
        <taxon>Bacteria</taxon>
        <taxon>Bacillati</taxon>
        <taxon>Actinomycetota</taxon>
        <taxon>Actinomycetes</taxon>
        <taxon>Micrococcales</taxon>
        <taxon>Microbacteriaceae</taxon>
        <taxon>Microbacterium</taxon>
    </lineage>
</organism>
<keyword evidence="1" id="KW-0812">Transmembrane</keyword>
<evidence type="ECO:0008006" key="4">
    <source>
        <dbReference type="Google" id="ProtNLM"/>
    </source>
</evidence>
<dbReference type="KEGG" id="mhos:CXR34_05260"/>
<keyword evidence="1" id="KW-0472">Membrane</keyword>
<feature type="transmembrane region" description="Helical" evidence="1">
    <location>
        <begin position="46"/>
        <end position="66"/>
    </location>
</feature>
<dbReference type="RefSeq" id="WP_101305811.1">
    <property type="nucleotide sequence ID" value="NZ_CP025299.1"/>
</dbReference>
<dbReference type="EMBL" id="CP025299">
    <property type="protein sequence ID" value="AUG28936.1"/>
    <property type="molecule type" value="Genomic_DNA"/>
</dbReference>
<feature type="transmembrane region" description="Helical" evidence="1">
    <location>
        <begin position="72"/>
        <end position="96"/>
    </location>
</feature>
<gene>
    <name evidence="2" type="ORF">CXR34_05260</name>
</gene>
<evidence type="ECO:0000313" key="3">
    <source>
        <dbReference type="Proteomes" id="UP000233276"/>
    </source>
</evidence>
<reference evidence="2 3" key="1">
    <citation type="submission" date="2017-12" db="EMBL/GenBank/DDBJ databases">
        <title>Isolation and characterization of estrogens degradatiion strain Microbacterium hominis SJTG1.</title>
        <authorList>
            <person name="Xiong W."/>
            <person name="Yin C."/>
            <person name="Zheng D."/>
            <person name="Liang R."/>
        </authorList>
    </citation>
    <scope>NUCLEOTIDE SEQUENCE [LARGE SCALE GENOMIC DNA]</scope>
    <source>
        <strain evidence="2 3">SJTG1</strain>
    </source>
</reference>
<feature type="transmembrane region" description="Helical" evidence="1">
    <location>
        <begin position="135"/>
        <end position="157"/>
    </location>
</feature>